<dbReference type="AlphaFoldDB" id="A0A3M2LIB2"/>
<sequence>MKGLAHKGRARIATVSGIAALMCLGGTPVASAATEVEPAEVGTTNWTSSMSGVSVSFQSRRWDDVDYTEITWVGCDTTRTVPGEESSHLELRWDRSLLPDKGYGEKRAVKCFRGSGHANASVGEWTSPDAGSRFFQITRINESTYGQALSVDHVAVDTTRAD</sequence>
<proteinExistence type="predicted"/>
<dbReference type="RefSeq" id="WP_122185217.1">
    <property type="nucleotide sequence ID" value="NZ_RFFJ01000120.1"/>
</dbReference>
<organism evidence="2 3">
    <name type="scientific">Streptomyces triticirhizae</name>
    <dbReference type="NCBI Taxonomy" id="2483353"/>
    <lineage>
        <taxon>Bacteria</taxon>
        <taxon>Bacillati</taxon>
        <taxon>Actinomycetota</taxon>
        <taxon>Actinomycetes</taxon>
        <taxon>Kitasatosporales</taxon>
        <taxon>Streptomycetaceae</taxon>
        <taxon>Streptomyces</taxon>
    </lineage>
</organism>
<gene>
    <name evidence="2" type="ORF">EBN88_19630</name>
</gene>
<comment type="caution">
    <text evidence="2">The sequence shown here is derived from an EMBL/GenBank/DDBJ whole genome shotgun (WGS) entry which is preliminary data.</text>
</comment>
<dbReference type="EMBL" id="RFFJ01000120">
    <property type="protein sequence ID" value="RMI37199.1"/>
    <property type="molecule type" value="Genomic_DNA"/>
</dbReference>
<protein>
    <recommendedName>
        <fullName evidence="4">Secreted protein</fullName>
    </recommendedName>
</protein>
<reference evidence="2 3" key="1">
    <citation type="submission" date="2018-10" db="EMBL/GenBank/DDBJ databases">
        <title>Isolation, diversity and antifungal activity of actinobacteria from wheat.</title>
        <authorList>
            <person name="Han C."/>
        </authorList>
    </citation>
    <scope>NUCLEOTIDE SEQUENCE [LARGE SCALE GENOMIC DNA]</scope>
    <source>
        <strain evidence="2 3">NEAU-YY642</strain>
    </source>
</reference>
<feature type="signal peptide" evidence="1">
    <location>
        <begin position="1"/>
        <end position="32"/>
    </location>
</feature>
<evidence type="ECO:0000313" key="3">
    <source>
        <dbReference type="Proteomes" id="UP000278673"/>
    </source>
</evidence>
<evidence type="ECO:0000256" key="1">
    <source>
        <dbReference type="SAM" id="SignalP"/>
    </source>
</evidence>
<feature type="chain" id="PRO_5018255177" description="Secreted protein" evidence="1">
    <location>
        <begin position="33"/>
        <end position="162"/>
    </location>
</feature>
<accession>A0A3M2LIB2</accession>
<keyword evidence="3" id="KW-1185">Reference proteome</keyword>
<dbReference type="Proteomes" id="UP000278673">
    <property type="component" value="Unassembled WGS sequence"/>
</dbReference>
<name>A0A3M2LIB2_9ACTN</name>
<evidence type="ECO:0008006" key="4">
    <source>
        <dbReference type="Google" id="ProtNLM"/>
    </source>
</evidence>
<evidence type="ECO:0000313" key="2">
    <source>
        <dbReference type="EMBL" id="RMI37199.1"/>
    </source>
</evidence>
<keyword evidence="1" id="KW-0732">Signal</keyword>